<dbReference type="Proteomes" id="UP000814207">
    <property type="component" value="Unassembled WGS sequence"/>
</dbReference>
<gene>
    <name evidence="1" type="ORF">GIW73_16000</name>
</gene>
<evidence type="ECO:0000313" key="1">
    <source>
        <dbReference type="EMBL" id="MCF5064438.1"/>
    </source>
</evidence>
<accession>A0A9Q3X592</accession>
<dbReference type="EMBL" id="WKEU01000069">
    <property type="protein sequence ID" value="MCF5064438.1"/>
    <property type="molecule type" value="Genomic_DNA"/>
</dbReference>
<evidence type="ECO:0000313" key="2">
    <source>
        <dbReference type="Proteomes" id="UP000814207"/>
    </source>
</evidence>
<dbReference type="AlphaFoldDB" id="A0A9Q3X592"/>
<sequence length="123" mass="13985">MTAPTGRPEGDHRSADRIIEQSRVLTRFLESRDHYEIGDDLKQQVGDWTDANPDPSAKADAACDLDRVLRFIDNIDNRTLNGSDYRNGKIDGFRDYGYSSLNNSEARLLSDFARHGYAVLRHQ</sequence>
<comment type="caution">
    <text evidence="1">The sequence shown here is derived from an EMBL/GenBank/DDBJ whole genome shotgun (WGS) entry which is preliminary data.</text>
</comment>
<name>A0A9Q3X592_PSESX</name>
<reference evidence="1" key="1">
    <citation type="submission" date="2019-11" db="EMBL/GenBank/DDBJ databases">
        <title>Epiphytic Pseudomonas syringae from cherry orchards.</title>
        <authorList>
            <person name="Hulin M.T."/>
        </authorList>
    </citation>
    <scope>NUCLEOTIDE SEQUENCE</scope>
    <source>
        <strain evidence="1">PA-6-9A</strain>
    </source>
</reference>
<proteinExistence type="predicted"/>
<organism evidence="1 2">
    <name type="scientific">Pseudomonas syringae</name>
    <dbReference type="NCBI Taxonomy" id="317"/>
    <lineage>
        <taxon>Bacteria</taxon>
        <taxon>Pseudomonadati</taxon>
        <taxon>Pseudomonadota</taxon>
        <taxon>Gammaproteobacteria</taxon>
        <taxon>Pseudomonadales</taxon>
        <taxon>Pseudomonadaceae</taxon>
        <taxon>Pseudomonas</taxon>
    </lineage>
</organism>
<protein>
    <submittedName>
        <fullName evidence="1">Uncharacterized protein</fullName>
    </submittedName>
</protein>